<dbReference type="EMBL" id="CABIKM010000015">
    <property type="protein sequence ID" value="VUZ84675.1"/>
    <property type="molecule type" value="Genomic_DNA"/>
</dbReference>
<protein>
    <submittedName>
        <fullName evidence="2">Helicase</fullName>
    </submittedName>
</protein>
<evidence type="ECO:0000259" key="1">
    <source>
        <dbReference type="Pfam" id="PF07514"/>
    </source>
</evidence>
<dbReference type="Gene3D" id="1.10.3210.40">
    <property type="match status" value="1"/>
</dbReference>
<dbReference type="Proteomes" id="UP000334340">
    <property type="component" value="Unassembled WGS sequence"/>
</dbReference>
<dbReference type="CDD" id="cd00077">
    <property type="entry name" value="HDc"/>
    <property type="match status" value="1"/>
</dbReference>
<dbReference type="GO" id="GO:0004386">
    <property type="term" value="F:helicase activity"/>
    <property type="evidence" value="ECO:0007669"/>
    <property type="project" value="UniProtKB-KW"/>
</dbReference>
<keyword evidence="2" id="KW-0067">ATP-binding</keyword>
<feature type="domain" description="Uncharacterised" evidence="1">
    <location>
        <begin position="53"/>
        <end position="78"/>
    </location>
</feature>
<dbReference type="InterPro" id="IPR011119">
    <property type="entry name" value="Unchr_helicase_relaxase_TraI"/>
</dbReference>
<name>A0A564ZH99_9BACT</name>
<evidence type="ECO:0000313" key="2">
    <source>
        <dbReference type="EMBL" id="VUZ84675.1"/>
    </source>
</evidence>
<dbReference type="AlphaFoldDB" id="A0A564ZH99"/>
<accession>A0A564ZH99</accession>
<dbReference type="SUPFAM" id="SSF109604">
    <property type="entry name" value="HD-domain/PDEase-like"/>
    <property type="match status" value="1"/>
</dbReference>
<keyword evidence="2" id="KW-0547">Nucleotide-binding</keyword>
<dbReference type="InterPro" id="IPR003607">
    <property type="entry name" value="HD/PDEase_dom"/>
</dbReference>
<keyword evidence="2" id="KW-0347">Helicase</keyword>
<dbReference type="Pfam" id="PF07514">
    <property type="entry name" value="TraI_2"/>
    <property type="match status" value="1"/>
</dbReference>
<gene>
    <name evidence="2" type="ORF">MELA_01049</name>
</gene>
<sequence>MDLVEQSRQNESTPLDNDFARLADLIRQIQVPYRELVERAINDPSCWTRFCRAPASTDHHHAHVGGLLRHTIEVMEFGIKPLPLLPVKVNPSLLLTAGLFHDLGKIDAYTEHAPYALTPLGKAWGHQVLGLRGTSCRCWSTLRPCPLRPEVGCFPRSA</sequence>
<keyword evidence="2" id="KW-0378">Hydrolase</keyword>
<reference evidence="2 3" key="1">
    <citation type="submission" date="2019-07" db="EMBL/GenBank/DDBJ databases">
        <authorList>
            <person name="Cremers G."/>
        </authorList>
    </citation>
    <scope>NUCLEOTIDE SEQUENCE [LARGE SCALE GENOMIC DNA]</scope>
</reference>
<organism evidence="2 3">
    <name type="scientific">Candidatus Methylomirabilis lanthanidiphila</name>
    <dbReference type="NCBI Taxonomy" id="2211376"/>
    <lineage>
        <taxon>Bacteria</taxon>
        <taxon>Candidatus Methylomirabilota</taxon>
        <taxon>Candidatus Methylomirabilia</taxon>
        <taxon>Candidatus Methylomirabilales</taxon>
        <taxon>Candidatus Methylomirabilaceae</taxon>
        <taxon>Candidatus Methylomirabilis</taxon>
    </lineage>
</organism>
<proteinExistence type="predicted"/>
<evidence type="ECO:0000313" key="3">
    <source>
        <dbReference type="Proteomes" id="UP000334340"/>
    </source>
</evidence>
<keyword evidence="3" id="KW-1185">Reference proteome</keyword>